<protein>
    <recommendedName>
        <fullName evidence="3">Condensation domain-containing protein</fullName>
    </recommendedName>
</protein>
<dbReference type="InterPro" id="IPR023213">
    <property type="entry name" value="CAT-like_dom_sf"/>
</dbReference>
<dbReference type="EMBL" id="AAYY01000001">
    <property type="protein sequence ID" value="EDP45293.1"/>
    <property type="molecule type" value="Genomic_DNA"/>
</dbReference>
<name>A8PSM2_MALGO</name>
<dbReference type="AlphaFoldDB" id="A8PSM2"/>
<dbReference type="InParanoid" id="A8PSM2"/>
<evidence type="ECO:0008006" key="3">
    <source>
        <dbReference type="Google" id="ProtNLM"/>
    </source>
</evidence>
<dbReference type="KEGG" id="mgl:MGL_0282"/>
<dbReference type="Proteomes" id="UP000008837">
    <property type="component" value="Unassembled WGS sequence"/>
</dbReference>
<reference evidence="1 2" key="1">
    <citation type="journal article" date="2007" name="Proc. Natl. Acad. Sci. U.S.A.">
        <title>Dandruff-associated Malassezia genomes reveal convergent and divergent virulence traits shared with plant and human fungal pathogens.</title>
        <authorList>
            <person name="Xu J."/>
            <person name="Saunders C.W."/>
            <person name="Hu P."/>
            <person name="Grant R.A."/>
            <person name="Boekhout T."/>
            <person name="Kuramae E.E."/>
            <person name="Kronstad J.W."/>
            <person name="Deangelis Y.M."/>
            <person name="Reeder N.L."/>
            <person name="Johnstone K.R."/>
            <person name="Leland M."/>
            <person name="Fieno A.M."/>
            <person name="Begley W.M."/>
            <person name="Sun Y."/>
            <person name="Lacey M.P."/>
            <person name="Chaudhary T."/>
            <person name="Keough T."/>
            <person name="Chu L."/>
            <person name="Sears R."/>
            <person name="Yuan B."/>
            <person name="Dawson T.L.Jr."/>
        </authorList>
    </citation>
    <scope>NUCLEOTIDE SEQUENCE [LARGE SCALE GENOMIC DNA]</scope>
    <source>
        <strain evidence="2">ATCC MYA-4612 / CBS 7966</strain>
    </source>
</reference>
<keyword evidence="2" id="KW-1185">Reference proteome</keyword>
<dbReference type="Gene3D" id="3.30.559.10">
    <property type="entry name" value="Chloramphenicol acetyltransferase-like domain"/>
    <property type="match status" value="1"/>
</dbReference>
<dbReference type="OrthoDB" id="2548233at2759"/>
<dbReference type="Gene3D" id="3.30.559.30">
    <property type="entry name" value="Nonribosomal peptide synthetase, condensation domain"/>
    <property type="match status" value="1"/>
</dbReference>
<dbReference type="GeneID" id="5856813"/>
<sequence length="594" mass="68148">MNSSNIELAVTSPFSESWGQYQLHPEDLPWRKASEGRLCGKWIRALWGNELYQERRSSSTGRSDDMVTMLSLTLPPALDITKFFELFKLSCMHARFIHPILAGTIETNVLQIPLMPCLVYEELHTFEQVQSWSDTVMFIHRCETDEERAQSREERLEFMRNKIGLRPLPLTQHVKEWHWVLFGRAEDQSHVALFVYSAHAVSDAHSELILMKEQLEYVTSALEAPFPLPEAHSLHPATLAWGTEVTRLTPSLLELVGVPLDSFSDETALRRVRRVLAHPFLRLDLGRPKDGSNLTDTLHDRIQFTAEETAAIHKAARAHGWSVTHIVDAARHMAYMELRRSYLESWHWNPIPEKLHVNFLVPANARCLISETYKHLQQTFVGNATEGFTTVLPLMDPYFVSAQDELMTSEKPLHELSQVRTLAYVTQKLAEQYYEEKPLGMERIVSETPTFVMAGVFSPLYPFDNLAPEGFSSVGAIDTLLPCNFHMPSYTEPITVDDWGVGVIMSRHLSSLQFSMHMWTFRQQLNLSVVHTPHISKARTELFLDTIHRTLKLFLMAFEQHGKPIDIPSSPPTPFVSRTLFQRAISWCQSWFTN</sequence>
<dbReference type="RefSeq" id="XP_001732507.1">
    <property type="nucleotide sequence ID" value="XM_001732455.1"/>
</dbReference>
<gene>
    <name evidence="1" type="ORF">MGL_0282</name>
</gene>
<evidence type="ECO:0000313" key="2">
    <source>
        <dbReference type="Proteomes" id="UP000008837"/>
    </source>
</evidence>
<organism evidence="1 2">
    <name type="scientific">Malassezia globosa (strain ATCC MYA-4612 / CBS 7966)</name>
    <name type="common">Dandruff-associated fungus</name>
    <dbReference type="NCBI Taxonomy" id="425265"/>
    <lineage>
        <taxon>Eukaryota</taxon>
        <taxon>Fungi</taxon>
        <taxon>Dikarya</taxon>
        <taxon>Basidiomycota</taxon>
        <taxon>Ustilaginomycotina</taxon>
        <taxon>Malasseziomycetes</taxon>
        <taxon>Malasseziales</taxon>
        <taxon>Malasseziaceae</taxon>
        <taxon>Malassezia</taxon>
    </lineage>
</organism>
<dbReference type="VEuPathDB" id="FungiDB:MGL_0282"/>
<proteinExistence type="predicted"/>
<dbReference type="OMA" id="ARHMAYM"/>
<accession>A8PSM2</accession>
<evidence type="ECO:0000313" key="1">
    <source>
        <dbReference type="EMBL" id="EDP45293.1"/>
    </source>
</evidence>
<comment type="caution">
    <text evidence="1">The sequence shown here is derived from an EMBL/GenBank/DDBJ whole genome shotgun (WGS) entry which is preliminary data.</text>
</comment>